<feature type="transmembrane region" description="Helical" evidence="1">
    <location>
        <begin position="206"/>
        <end position="227"/>
    </location>
</feature>
<feature type="transmembrane region" description="Helical" evidence="1">
    <location>
        <begin position="180"/>
        <end position="200"/>
    </location>
</feature>
<dbReference type="PANTHER" id="PTHR37314">
    <property type="entry name" value="SLR0142 PROTEIN"/>
    <property type="match status" value="1"/>
</dbReference>
<evidence type="ECO:0000256" key="1">
    <source>
        <dbReference type="SAM" id="Phobius"/>
    </source>
</evidence>
<proteinExistence type="predicted"/>
<dbReference type="InterPro" id="IPR010699">
    <property type="entry name" value="DUF1275"/>
</dbReference>
<name>A0ABT4Q5J9_9BACL</name>
<keyword evidence="3" id="KW-1185">Reference proteome</keyword>
<keyword evidence="1" id="KW-0472">Membrane</keyword>
<dbReference type="RefSeq" id="WP_269880572.1">
    <property type="nucleotide sequence ID" value="NZ_JAQAGZ010000004.1"/>
</dbReference>
<sequence length="232" mass="24718">MSPTNCRNILLLLLCMTSGIVDVIGYLGLGHVFTANMTGNIVLLGLAIGHSEGLAVLRSAIALTGFTIGTAIAAVIVGRNKEKAFWPTTVTIALCIEGLTLFAYGCIANPGMNENTTYFLISLLSFAMGMQTTAARRLSIAGISTTVLTNNLANVIEDIIASFSLLSRSKTLGNRLSMESILRISAVIIYCFGAIVGAVAENRYPFAIIWVPVSIIAIIILTVLLYFRPKKG</sequence>
<comment type="caution">
    <text evidence="2">The sequence shown here is derived from an EMBL/GenBank/DDBJ whole genome shotgun (WGS) entry which is preliminary data.</text>
</comment>
<keyword evidence="1" id="KW-0812">Transmembrane</keyword>
<keyword evidence="1" id="KW-1133">Transmembrane helix</keyword>
<dbReference type="Pfam" id="PF06912">
    <property type="entry name" value="DUF1275"/>
    <property type="match status" value="1"/>
</dbReference>
<dbReference type="EMBL" id="JAQAGZ010000004">
    <property type="protein sequence ID" value="MCZ8512154.1"/>
    <property type="molecule type" value="Genomic_DNA"/>
</dbReference>
<accession>A0ABT4Q5J9</accession>
<dbReference type="Proteomes" id="UP001527882">
    <property type="component" value="Unassembled WGS sequence"/>
</dbReference>
<evidence type="ECO:0000313" key="3">
    <source>
        <dbReference type="Proteomes" id="UP001527882"/>
    </source>
</evidence>
<protein>
    <submittedName>
        <fullName evidence="2">YoaK family protein</fullName>
    </submittedName>
</protein>
<gene>
    <name evidence="2" type="ORF">O9H85_06880</name>
</gene>
<organism evidence="2 3">
    <name type="scientific">Paenibacillus gyeongsangnamensis</name>
    <dbReference type="NCBI Taxonomy" id="3388067"/>
    <lineage>
        <taxon>Bacteria</taxon>
        <taxon>Bacillati</taxon>
        <taxon>Bacillota</taxon>
        <taxon>Bacilli</taxon>
        <taxon>Bacillales</taxon>
        <taxon>Paenibacillaceae</taxon>
        <taxon>Paenibacillus</taxon>
    </lineage>
</organism>
<evidence type="ECO:0000313" key="2">
    <source>
        <dbReference type="EMBL" id="MCZ8512154.1"/>
    </source>
</evidence>
<reference evidence="2 3" key="1">
    <citation type="submission" date="2022-12" db="EMBL/GenBank/DDBJ databases">
        <title>Draft genome sequence of Paenibacillus sp. dW9.</title>
        <authorList>
            <person name="Choi E.-W."/>
            <person name="Kim D.-U."/>
        </authorList>
    </citation>
    <scope>NUCLEOTIDE SEQUENCE [LARGE SCALE GENOMIC DNA]</scope>
    <source>
        <strain evidence="3">dW9</strain>
    </source>
</reference>
<feature type="transmembrane region" description="Helical" evidence="1">
    <location>
        <begin position="53"/>
        <end position="77"/>
    </location>
</feature>
<feature type="transmembrane region" description="Helical" evidence="1">
    <location>
        <begin position="9"/>
        <end position="33"/>
    </location>
</feature>
<feature type="transmembrane region" description="Helical" evidence="1">
    <location>
        <begin position="116"/>
        <end position="135"/>
    </location>
</feature>
<dbReference type="PANTHER" id="PTHR37314:SF4">
    <property type="entry name" value="UPF0700 TRANSMEMBRANE PROTEIN YOAK"/>
    <property type="match status" value="1"/>
</dbReference>
<feature type="transmembrane region" description="Helical" evidence="1">
    <location>
        <begin position="84"/>
        <end position="104"/>
    </location>
</feature>